<reference evidence="2 3" key="1">
    <citation type="submission" date="2024-05" db="EMBL/GenBank/DDBJ databases">
        <title>Culex pipiens pipiens assembly and annotation.</title>
        <authorList>
            <person name="Alout H."/>
            <person name="Durand T."/>
        </authorList>
    </citation>
    <scope>NUCLEOTIDE SEQUENCE [LARGE SCALE GENOMIC DNA]</scope>
    <source>
        <strain evidence="2">HA-2024</strain>
        <tissue evidence="2">Whole body</tissue>
    </source>
</reference>
<feature type="region of interest" description="Disordered" evidence="1">
    <location>
        <begin position="58"/>
        <end position="82"/>
    </location>
</feature>
<accession>A0ABD1CI74</accession>
<gene>
    <name evidence="2" type="ORF">pipiens_017268</name>
</gene>
<dbReference type="Proteomes" id="UP001562425">
    <property type="component" value="Unassembled WGS sequence"/>
</dbReference>
<evidence type="ECO:0000313" key="2">
    <source>
        <dbReference type="EMBL" id="KAL1375812.1"/>
    </source>
</evidence>
<organism evidence="2 3">
    <name type="scientific">Culex pipiens pipiens</name>
    <name type="common">Northern house mosquito</name>
    <dbReference type="NCBI Taxonomy" id="38569"/>
    <lineage>
        <taxon>Eukaryota</taxon>
        <taxon>Metazoa</taxon>
        <taxon>Ecdysozoa</taxon>
        <taxon>Arthropoda</taxon>
        <taxon>Hexapoda</taxon>
        <taxon>Insecta</taxon>
        <taxon>Pterygota</taxon>
        <taxon>Neoptera</taxon>
        <taxon>Endopterygota</taxon>
        <taxon>Diptera</taxon>
        <taxon>Nematocera</taxon>
        <taxon>Culicoidea</taxon>
        <taxon>Culicidae</taxon>
        <taxon>Culicinae</taxon>
        <taxon>Culicini</taxon>
        <taxon>Culex</taxon>
        <taxon>Culex</taxon>
    </lineage>
</organism>
<protein>
    <submittedName>
        <fullName evidence="2">Uncharacterized protein</fullName>
    </submittedName>
</protein>
<sequence>MCMVQKPSMRLRVGDGGGGRLMLLCEPVNQDPSFQLDYRGSVTMKGKPEPMECWFLTRKTPSSNGQPPPLGSPAISVTPDKQ</sequence>
<keyword evidence="3" id="KW-1185">Reference proteome</keyword>
<comment type="caution">
    <text evidence="2">The sequence shown here is derived from an EMBL/GenBank/DDBJ whole genome shotgun (WGS) entry which is preliminary data.</text>
</comment>
<name>A0ABD1CI74_CULPP</name>
<dbReference type="EMBL" id="JBEHCU010012174">
    <property type="protein sequence ID" value="KAL1375812.1"/>
    <property type="molecule type" value="Genomic_DNA"/>
</dbReference>
<proteinExistence type="predicted"/>
<evidence type="ECO:0000256" key="1">
    <source>
        <dbReference type="SAM" id="MobiDB-lite"/>
    </source>
</evidence>
<dbReference type="AlphaFoldDB" id="A0ABD1CI74"/>
<evidence type="ECO:0000313" key="3">
    <source>
        <dbReference type="Proteomes" id="UP001562425"/>
    </source>
</evidence>